<dbReference type="GO" id="GO:0016285">
    <property type="term" value="F:alanyl aminopeptidase activity"/>
    <property type="evidence" value="ECO:0007669"/>
    <property type="project" value="UniProtKB-EC"/>
</dbReference>
<evidence type="ECO:0000256" key="9">
    <source>
        <dbReference type="ARBA" id="ARBA00022801"/>
    </source>
</evidence>
<evidence type="ECO:0000313" key="17">
    <source>
        <dbReference type="EMBL" id="MCD5311355.1"/>
    </source>
</evidence>
<dbReference type="InterPro" id="IPR050344">
    <property type="entry name" value="Peptidase_M1_aminopeptidases"/>
</dbReference>
<keyword evidence="10" id="KW-0862">Zinc</keyword>
<feature type="domain" description="Peptidase M1 membrane alanine aminopeptidase" evidence="14">
    <location>
        <begin position="233"/>
        <end position="441"/>
    </location>
</feature>
<dbReference type="GO" id="GO:0043171">
    <property type="term" value="P:peptide catabolic process"/>
    <property type="evidence" value="ECO:0007669"/>
    <property type="project" value="TreeGrafter"/>
</dbReference>
<evidence type="ECO:0000256" key="8">
    <source>
        <dbReference type="ARBA" id="ARBA00022723"/>
    </source>
</evidence>
<evidence type="ECO:0000256" key="1">
    <source>
        <dbReference type="ARBA" id="ARBA00000098"/>
    </source>
</evidence>
<dbReference type="InterPro" id="IPR012778">
    <property type="entry name" value="Pept_M1_aminopeptidase"/>
</dbReference>
<dbReference type="InterPro" id="IPR014782">
    <property type="entry name" value="Peptidase_M1_dom"/>
</dbReference>
<evidence type="ECO:0000256" key="3">
    <source>
        <dbReference type="ARBA" id="ARBA00010136"/>
    </source>
</evidence>
<dbReference type="InterPro" id="IPR024571">
    <property type="entry name" value="ERAP1-like_C_dom"/>
</dbReference>
<dbReference type="InterPro" id="IPR042097">
    <property type="entry name" value="Aminopeptidase_N-like_N_sf"/>
</dbReference>
<comment type="cofactor">
    <cofactor evidence="2">
        <name>Zn(2+)</name>
        <dbReference type="ChEBI" id="CHEBI:29105"/>
    </cofactor>
</comment>
<feature type="domain" description="ERAP1-like C-terminal" evidence="15">
    <location>
        <begin position="514"/>
        <end position="772"/>
    </location>
</feature>
<dbReference type="GO" id="GO:0006508">
    <property type="term" value="P:proteolysis"/>
    <property type="evidence" value="ECO:0007669"/>
    <property type="project" value="UniProtKB-KW"/>
</dbReference>
<keyword evidence="9 17" id="KW-0378">Hydrolase</keyword>
<comment type="similarity">
    <text evidence="3">Belongs to the peptidase M1 family.</text>
</comment>
<evidence type="ECO:0000256" key="13">
    <source>
        <dbReference type="ARBA" id="ARBA00031533"/>
    </source>
</evidence>
<gene>
    <name evidence="17" type="primary">pepN</name>
    <name evidence="17" type="ORF">LR394_10625</name>
</gene>
<evidence type="ECO:0000256" key="11">
    <source>
        <dbReference type="ARBA" id="ARBA00023049"/>
    </source>
</evidence>
<dbReference type="GO" id="GO:0005737">
    <property type="term" value="C:cytoplasm"/>
    <property type="evidence" value="ECO:0007669"/>
    <property type="project" value="TreeGrafter"/>
</dbReference>
<dbReference type="Proteomes" id="UP001138997">
    <property type="component" value="Unassembled WGS sequence"/>
</dbReference>
<dbReference type="GO" id="GO:0042277">
    <property type="term" value="F:peptide binding"/>
    <property type="evidence" value="ECO:0007669"/>
    <property type="project" value="TreeGrafter"/>
</dbReference>
<evidence type="ECO:0000256" key="7">
    <source>
        <dbReference type="ARBA" id="ARBA00022670"/>
    </source>
</evidence>
<dbReference type="InterPro" id="IPR027268">
    <property type="entry name" value="Peptidase_M4/M1_CTD_sf"/>
</dbReference>
<evidence type="ECO:0000313" key="18">
    <source>
        <dbReference type="Proteomes" id="UP001138997"/>
    </source>
</evidence>
<proteinExistence type="inferred from homology"/>
<feature type="domain" description="Aminopeptidase N-like N-terminal" evidence="16">
    <location>
        <begin position="121"/>
        <end position="190"/>
    </location>
</feature>
<dbReference type="PANTHER" id="PTHR11533:SF174">
    <property type="entry name" value="PUROMYCIN-SENSITIVE AMINOPEPTIDASE-RELATED"/>
    <property type="match status" value="1"/>
</dbReference>
<dbReference type="EMBL" id="JAJOMB010000004">
    <property type="protein sequence ID" value="MCD5311355.1"/>
    <property type="molecule type" value="Genomic_DNA"/>
</dbReference>
<dbReference type="Pfam" id="PF11838">
    <property type="entry name" value="ERAP1_C"/>
    <property type="match status" value="1"/>
</dbReference>
<sequence length="811" mass="87739">MGELVDVKSLTQTEAAERAALLSVQRYDIAVDLTDLPTGPHVRTTSTITFTCRTPGAHTFVDAAATVLRATLNGRELGPADEARLTLEDLAADNTLVVECEQADTRAGAGVHKAVDPADGEVYLWMSFEPDQARHVWACFDQPDLKAPHTFTVKAPSGWTVTSNTGTAETEASGTSTVWKFAATPPLSPYNTVVNAGPFHQVRRTIEGYDLGLYSRRSLAAVLDRDAEKLFTVTAQGLRFFGEQFGMPFPQPRYDQVFVPEFGGAMENFGCVTWSDSHLRRSTPSAGEDELQARILLHEMAHMWFGNIVTMSWWDDLWLNESFAEFAANWAAAEATVHTDVWSRHLTDGKVEAYLADQGPISHPIRQPIHDVAQAMSIFDAITYPKGASALRQLQVYVGEKAFRAGMTSYFARFAWRNTTLQDLIDELAAASGKDLDVWKEGWLETAGTDRFSLDLTGEQPVLVGSGPAGPPRPQVLAVGAYTVTGDALERTDLQLVDVQSERTPVNLPQGADFYLVNDDDLTFASTRPVASAATAGKLPTTIARAVAATSMWDALLTGEAGAQQTLDGLVAVLRVETAPSIVETYLQMAAAAAELWTPAAQRERSAEQLAEVCRQLADQPQLRRPALRTLARFTTDVEELIGDDIDLRWRALVRLSELGVDTAGPVADLLAQDPDPDAKNRAAAVRAAAPSAAAKAETWQAVVEHTLPLGAVYPVMSAFWRPGQEDLLAGYGEQYLTLLPTLHQGGMIPGLYFTAALFPVFGIDEAFVARAAEVKDGLAPVVATTLASRADEVARMLRARAQGETVGGGA</sequence>
<dbReference type="Pfam" id="PF01433">
    <property type="entry name" value="Peptidase_M1"/>
    <property type="match status" value="1"/>
</dbReference>
<keyword evidence="18" id="KW-1185">Reference proteome</keyword>
<dbReference type="GO" id="GO:0008270">
    <property type="term" value="F:zinc ion binding"/>
    <property type="evidence" value="ECO:0007669"/>
    <property type="project" value="InterPro"/>
</dbReference>
<evidence type="ECO:0000259" key="16">
    <source>
        <dbReference type="Pfam" id="PF17900"/>
    </source>
</evidence>
<keyword evidence="7" id="KW-0645">Protease</keyword>
<dbReference type="Gene3D" id="2.60.40.1730">
    <property type="entry name" value="tricorn interacting facor f3 domain"/>
    <property type="match status" value="1"/>
</dbReference>
<evidence type="ECO:0000259" key="14">
    <source>
        <dbReference type="Pfam" id="PF01433"/>
    </source>
</evidence>
<dbReference type="EC" id="3.4.11.2" evidence="4"/>
<dbReference type="PRINTS" id="PR00756">
    <property type="entry name" value="ALADIPTASE"/>
</dbReference>
<dbReference type="InterPro" id="IPR001930">
    <property type="entry name" value="Peptidase_M1"/>
</dbReference>
<keyword evidence="8" id="KW-0479">Metal-binding</keyword>
<protein>
    <recommendedName>
        <fullName evidence="5">Aminopeptidase N</fullName>
        <ecNumber evidence="4">3.4.11.2</ecNumber>
    </recommendedName>
    <alternativeName>
        <fullName evidence="12">Alanine aminopeptidase</fullName>
    </alternativeName>
    <alternativeName>
        <fullName evidence="13">Lysyl aminopeptidase</fullName>
    </alternativeName>
</protein>
<keyword evidence="6 17" id="KW-0031">Aminopeptidase</keyword>
<evidence type="ECO:0000256" key="2">
    <source>
        <dbReference type="ARBA" id="ARBA00001947"/>
    </source>
</evidence>
<keyword evidence="11" id="KW-0482">Metalloprotease</keyword>
<dbReference type="Pfam" id="PF17900">
    <property type="entry name" value="Peptidase_M1_N"/>
    <property type="match status" value="1"/>
</dbReference>
<dbReference type="SUPFAM" id="SSF55486">
    <property type="entry name" value="Metalloproteases ('zincins'), catalytic domain"/>
    <property type="match status" value="1"/>
</dbReference>
<dbReference type="InterPro" id="IPR045357">
    <property type="entry name" value="Aminopeptidase_N-like_N"/>
</dbReference>
<evidence type="ECO:0000256" key="10">
    <source>
        <dbReference type="ARBA" id="ARBA00022833"/>
    </source>
</evidence>
<evidence type="ECO:0000256" key="6">
    <source>
        <dbReference type="ARBA" id="ARBA00022438"/>
    </source>
</evidence>
<dbReference type="GO" id="GO:0070006">
    <property type="term" value="F:metalloaminopeptidase activity"/>
    <property type="evidence" value="ECO:0007669"/>
    <property type="project" value="TreeGrafter"/>
</dbReference>
<evidence type="ECO:0000259" key="15">
    <source>
        <dbReference type="Pfam" id="PF11838"/>
    </source>
</evidence>
<dbReference type="SUPFAM" id="SSF63737">
    <property type="entry name" value="Leukotriene A4 hydrolase N-terminal domain"/>
    <property type="match status" value="1"/>
</dbReference>
<evidence type="ECO:0000256" key="5">
    <source>
        <dbReference type="ARBA" id="ARBA00015611"/>
    </source>
</evidence>
<organism evidence="17 18">
    <name type="scientific">Kineosporia babensis</name>
    <dbReference type="NCBI Taxonomy" id="499548"/>
    <lineage>
        <taxon>Bacteria</taxon>
        <taxon>Bacillati</taxon>
        <taxon>Actinomycetota</taxon>
        <taxon>Actinomycetes</taxon>
        <taxon>Kineosporiales</taxon>
        <taxon>Kineosporiaceae</taxon>
        <taxon>Kineosporia</taxon>
    </lineage>
</organism>
<dbReference type="NCBIfam" id="TIGR02412">
    <property type="entry name" value="pepN_strep_liv"/>
    <property type="match status" value="1"/>
</dbReference>
<evidence type="ECO:0000256" key="4">
    <source>
        <dbReference type="ARBA" id="ARBA00012564"/>
    </source>
</evidence>
<dbReference type="RefSeq" id="WP_231440529.1">
    <property type="nucleotide sequence ID" value="NZ_JAJOMB010000004.1"/>
</dbReference>
<comment type="catalytic activity">
    <reaction evidence="1">
        <text>Release of an N-terminal amino acid, Xaa-|-Yaa- from a peptide, amide or arylamide. Xaa is preferably Ala, but may be most amino acids including Pro (slow action). When a terminal hydrophobic residue is followed by a prolyl residue, the two may be released as an intact Xaa-Pro dipeptide.</text>
        <dbReference type="EC" id="3.4.11.2"/>
    </reaction>
</comment>
<evidence type="ECO:0000256" key="12">
    <source>
        <dbReference type="ARBA" id="ARBA00029811"/>
    </source>
</evidence>
<dbReference type="CDD" id="cd09602">
    <property type="entry name" value="M1_APN"/>
    <property type="match status" value="1"/>
</dbReference>
<reference evidence="17" key="1">
    <citation type="submission" date="2021-11" db="EMBL/GenBank/DDBJ databases">
        <title>Streptomyces corallinus and Kineosporia corallina sp. nov., two new coral-derived marine actinobacteria.</title>
        <authorList>
            <person name="Buangrab K."/>
            <person name="Sutthacheep M."/>
            <person name="Yeemin T."/>
            <person name="Harunari E."/>
            <person name="Igarashi Y."/>
            <person name="Sripreechasak P."/>
            <person name="Kanchanasin P."/>
            <person name="Tanasupawat S."/>
            <person name="Phongsopitanun W."/>
        </authorList>
    </citation>
    <scope>NUCLEOTIDE SEQUENCE</scope>
    <source>
        <strain evidence="17">JCM 31032</strain>
    </source>
</reference>
<dbReference type="AlphaFoldDB" id="A0A9X1NCT2"/>
<dbReference type="GO" id="GO:0016020">
    <property type="term" value="C:membrane"/>
    <property type="evidence" value="ECO:0007669"/>
    <property type="project" value="TreeGrafter"/>
</dbReference>
<accession>A0A9X1NCT2</accession>
<dbReference type="GO" id="GO:0005615">
    <property type="term" value="C:extracellular space"/>
    <property type="evidence" value="ECO:0007669"/>
    <property type="project" value="TreeGrafter"/>
</dbReference>
<comment type="caution">
    <text evidence="17">The sequence shown here is derived from an EMBL/GenBank/DDBJ whole genome shotgun (WGS) entry which is preliminary data.</text>
</comment>
<name>A0A9X1NCT2_9ACTN</name>
<dbReference type="Gene3D" id="1.10.390.10">
    <property type="entry name" value="Neutral Protease Domain 2"/>
    <property type="match status" value="1"/>
</dbReference>
<dbReference type="PANTHER" id="PTHR11533">
    <property type="entry name" value="PROTEASE M1 ZINC METALLOPROTEASE"/>
    <property type="match status" value="1"/>
</dbReference>